<keyword evidence="7" id="KW-0805">Transcription regulation</keyword>
<dbReference type="SUPFAM" id="SSF46785">
    <property type="entry name" value="Winged helix' DNA-binding domain"/>
    <property type="match status" value="1"/>
</dbReference>
<dbReference type="Gene3D" id="1.10.10.10">
    <property type="entry name" value="Winged helix-like DNA-binding domain superfamily/Winged helix DNA-binding domain"/>
    <property type="match status" value="1"/>
</dbReference>
<proteinExistence type="inferred from homology"/>
<accession>A0A3E1Y6S5</accession>
<dbReference type="GO" id="GO:0008483">
    <property type="term" value="F:transaminase activity"/>
    <property type="evidence" value="ECO:0007669"/>
    <property type="project" value="UniProtKB-KW"/>
</dbReference>
<evidence type="ECO:0000256" key="4">
    <source>
        <dbReference type="ARBA" id="ARBA00022576"/>
    </source>
</evidence>
<protein>
    <recommendedName>
        <fullName evidence="3">HTH-type transcriptional regulator NorG</fullName>
    </recommendedName>
</protein>
<sequence length="476" mass="53345">MGKNIAYKYLQLAEKLQQMISDGAYSEGNKLPSVRTLHLEHNISISTALQVYAYLEKQGWIEAREKSGYYVRYSHRRNQRALPPISKPILKPAQVQVNEQLARLNHYNVGIKSISLIGAAPNPKILPVARLKKALAATARELTDEYIPYGHIQGYEPLRKQIARLSLNWGRAIAPGDIIITNGMLEAATLCLRAVAKPGDTIAIESPTFFGLLLAIENLGMKALEIPTDPVTGIQLDKLEHAFKQKKVQACLLVPNYGNPLGCCIPDPQKEQLAKLLQQYQVPLIEDDVYGDLHFGIDRPKTVKSYDQEGWVLYCSSFSKSVAAGLRIGWIIGGRYHEKISQLKFMASGGTSTLPQLLLNKYLNQNRFDLHLKALRQALSMQTRQMSKAIQDYFPASTQLTQPQGGLAIWVVLPPKVDTWQLFDAARQEEIIFTPGPLFSSQHVYGNCLRLSNANPWTEEQDYAIKTLGRLIKTQL</sequence>
<dbReference type="Gene3D" id="3.90.1150.10">
    <property type="entry name" value="Aspartate Aminotransferase, domain 1"/>
    <property type="match status" value="1"/>
</dbReference>
<dbReference type="InterPro" id="IPR015424">
    <property type="entry name" value="PyrdxlP-dep_Trfase"/>
</dbReference>
<dbReference type="Pfam" id="PF00155">
    <property type="entry name" value="Aminotran_1_2"/>
    <property type="match status" value="1"/>
</dbReference>
<keyword evidence="12" id="KW-1185">Reference proteome</keyword>
<dbReference type="GO" id="GO:0003700">
    <property type="term" value="F:DNA-binding transcription factor activity"/>
    <property type="evidence" value="ECO:0007669"/>
    <property type="project" value="InterPro"/>
</dbReference>
<dbReference type="SMART" id="SM00345">
    <property type="entry name" value="HTH_GNTR"/>
    <property type="match status" value="1"/>
</dbReference>
<evidence type="ECO:0000256" key="3">
    <source>
        <dbReference type="ARBA" id="ARBA00015123"/>
    </source>
</evidence>
<name>A0A3E1Y6S5_9BACT</name>
<evidence type="ECO:0000256" key="1">
    <source>
        <dbReference type="ARBA" id="ARBA00001933"/>
    </source>
</evidence>
<evidence type="ECO:0000256" key="6">
    <source>
        <dbReference type="ARBA" id="ARBA00022898"/>
    </source>
</evidence>
<evidence type="ECO:0000256" key="2">
    <source>
        <dbReference type="ARBA" id="ARBA00005384"/>
    </source>
</evidence>
<keyword evidence="4 11" id="KW-0032">Aminotransferase</keyword>
<dbReference type="GO" id="GO:0030170">
    <property type="term" value="F:pyridoxal phosphate binding"/>
    <property type="evidence" value="ECO:0007669"/>
    <property type="project" value="InterPro"/>
</dbReference>
<dbReference type="RefSeq" id="WP_116977175.1">
    <property type="nucleotide sequence ID" value="NZ_QPMM01000010.1"/>
</dbReference>
<evidence type="ECO:0000259" key="10">
    <source>
        <dbReference type="PROSITE" id="PS50949"/>
    </source>
</evidence>
<dbReference type="InterPro" id="IPR015421">
    <property type="entry name" value="PyrdxlP-dep_Trfase_major"/>
</dbReference>
<keyword evidence="8" id="KW-0238">DNA-binding</keyword>
<dbReference type="SUPFAM" id="SSF53383">
    <property type="entry name" value="PLP-dependent transferases"/>
    <property type="match status" value="1"/>
</dbReference>
<organism evidence="11 12">
    <name type="scientific">Chitinophaga silvatica</name>
    <dbReference type="NCBI Taxonomy" id="2282649"/>
    <lineage>
        <taxon>Bacteria</taxon>
        <taxon>Pseudomonadati</taxon>
        <taxon>Bacteroidota</taxon>
        <taxon>Chitinophagia</taxon>
        <taxon>Chitinophagales</taxon>
        <taxon>Chitinophagaceae</taxon>
        <taxon>Chitinophaga</taxon>
    </lineage>
</organism>
<dbReference type="InterPro" id="IPR036388">
    <property type="entry name" value="WH-like_DNA-bd_sf"/>
</dbReference>
<dbReference type="CDD" id="cd07377">
    <property type="entry name" value="WHTH_GntR"/>
    <property type="match status" value="1"/>
</dbReference>
<dbReference type="InterPro" id="IPR036390">
    <property type="entry name" value="WH_DNA-bd_sf"/>
</dbReference>
<feature type="domain" description="HTH gntR-type" evidence="10">
    <location>
        <begin position="6"/>
        <end position="74"/>
    </location>
</feature>
<evidence type="ECO:0000256" key="9">
    <source>
        <dbReference type="ARBA" id="ARBA00023163"/>
    </source>
</evidence>
<evidence type="ECO:0000313" key="12">
    <source>
        <dbReference type="Proteomes" id="UP000260644"/>
    </source>
</evidence>
<evidence type="ECO:0000256" key="8">
    <source>
        <dbReference type="ARBA" id="ARBA00023125"/>
    </source>
</evidence>
<dbReference type="FunFam" id="3.40.640.10:FF:000023">
    <property type="entry name" value="Transcriptional regulator, GntR family"/>
    <property type="match status" value="1"/>
</dbReference>
<dbReference type="Gene3D" id="3.40.640.10">
    <property type="entry name" value="Type I PLP-dependent aspartate aminotransferase-like (Major domain)"/>
    <property type="match status" value="1"/>
</dbReference>
<dbReference type="GO" id="GO:1901605">
    <property type="term" value="P:alpha-amino acid metabolic process"/>
    <property type="evidence" value="ECO:0007669"/>
    <property type="project" value="TreeGrafter"/>
</dbReference>
<evidence type="ECO:0000313" key="11">
    <source>
        <dbReference type="EMBL" id="RFS20453.1"/>
    </source>
</evidence>
<dbReference type="InterPro" id="IPR004839">
    <property type="entry name" value="Aminotransferase_I/II_large"/>
</dbReference>
<dbReference type="OrthoDB" id="594134at2"/>
<dbReference type="Pfam" id="PF00392">
    <property type="entry name" value="GntR"/>
    <property type="match status" value="1"/>
</dbReference>
<dbReference type="Proteomes" id="UP000260644">
    <property type="component" value="Unassembled WGS sequence"/>
</dbReference>
<keyword evidence="6" id="KW-0663">Pyridoxal phosphate</keyword>
<comment type="similarity">
    <text evidence="2">In the C-terminal section; belongs to the class-I pyridoxal-phosphate-dependent aminotransferase family.</text>
</comment>
<comment type="caution">
    <text evidence="11">The sequence shown here is derived from an EMBL/GenBank/DDBJ whole genome shotgun (WGS) entry which is preliminary data.</text>
</comment>
<dbReference type="AlphaFoldDB" id="A0A3E1Y6S5"/>
<gene>
    <name evidence="11" type="ORF">DVR12_17945</name>
</gene>
<dbReference type="CDD" id="cd00609">
    <property type="entry name" value="AAT_like"/>
    <property type="match status" value="1"/>
</dbReference>
<dbReference type="PANTHER" id="PTHR42790">
    <property type="entry name" value="AMINOTRANSFERASE"/>
    <property type="match status" value="1"/>
</dbReference>
<dbReference type="InterPro" id="IPR050859">
    <property type="entry name" value="Class-I_PLP-dep_aminotransf"/>
</dbReference>
<dbReference type="GO" id="GO:0003677">
    <property type="term" value="F:DNA binding"/>
    <property type="evidence" value="ECO:0007669"/>
    <property type="project" value="UniProtKB-KW"/>
</dbReference>
<evidence type="ECO:0000256" key="5">
    <source>
        <dbReference type="ARBA" id="ARBA00022679"/>
    </source>
</evidence>
<keyword evidence="9" id="KW-0804">Transcription</keyword>
<dbReference type="InterPro" id="IPR000524">
    <property type="entry name" value="Tscrpt_reg_HTH_GntR"/>
</dbReference>
<reference evidence="11 12" key="1">
    <citation type="submission" date="2018-07" db="EMBL/GenBank/DDBJ databases">
        <title>Chitinophaga K2CV101002-2 sp. nov., isolated from a monsoon evergreen broad-leaved forest soil.</title>
        <authorList>
            <person name="Lv Y."/>
        </authorList>
    </citation>
    <scope>NUCLEOTIDE SEQUENCE [LARGE SCALE GENOMIC DNA]</scope>
    <source>
        <strain evidence="11 12">GDMCC 1.1288</strain>
    </source>
</reference>
<dbReference type="InterPro" id="IPR015422">
    <property type="entry name" value="PyrdxlP-dep_Trfase_small"/>
</dbReference>
<evidence type="ECO:0000256" key="7">
    <source>
        <dbReference type="ARBA" id="ARBA00023015"/>
    </source>
</evidence>
<dbReference type="EMBL" id="QPMM01000010">
    <property type="protein sequence ID" value="RFS20453.1"/>
    <property type="molecule type" value="Genomic_DNA"/>
</dbReference>
<keyword evidence="5 11" id="KW-0808">Transferase</keyword>
<dbReference type="PANTHER" id="PTHR42790:SF7">
    <property type="entry name" value="GNTR FAMILY TRANSCRIPTIONAL REGULATORY PROTEIN"/>
    <property type="match status" value="1"/>
</dbReference>
<comment type="cofactor">
    <cofactor evidence="1">
        <name>pyridoxal 5'-phosphate</name>
        <dbReference type="ChEBI" id="CHEBI:597326"/>
    </cofactor>
</comment>
<dbReference type="PROSITE" id="PS50949">
    <property type="entry name" value="HTH_GNTR"/>
    <property type="match status" value="1"/>
</dbReference>